<evidence type="ECO:0000313" key="3">
    <source>
        <dbReference type="EMBL" id="SMF32914.1"/>
    </source>
</evidence>
<keyword evidence="1" id="KW-0812">Transmembrane</keyword>
<keyword evidence="3" id="KW-0808">Transferase</keyword>
<dbReference type="STRING" id="464029.SAMN02982989_1205"/>
<proteinExistence type="predicted"/>
<feature type="transmembrane region" description="Helical" evidence="1">
    <location>
        <begin position="25"/>
        <end position="44"/>
    </location>
</feature>
<evidence type="ECO:0000313" key="4">
    <source>
        <dbReference type="Proteomes" id="UP000192903"/>
    </source>
</evidence>
<protein>
    <submittedName>
        <fullName evidence="3">Phosphoglycerol transferase MdoB</fullName>
    </submittedName>
</protein>
<sequence>MAGRRFMAPSATGTKLGSPTTSARFSSLRIAISLTIALAILSLPSNPAAFSDFSEWRFPLEIAGIALLASVFTGGAFTLLRGVIALLLAIMLLLKLADIGTGIAFQRPFNPYLDLKILTDGWNLLSGAVGVKEAAGIVCAGLLVWLLAAAVLYWSLGGFRHLTAGGRRKSALVSGIILLAGLAAFTVQDRGRRNLGVDVSAGPYLLNRVAMVKDSVADLERFEDELKQDPVRDGPHFSALAGTDVVLIFIESYGRSAIEDPRYATRIHGRLSSMEGELEAAGLQARSGWLTSSTVGGMSWLAHGTLLSGLWINNQARYDRMITSERPSLNSLFRASGWRTAAVMPAITLDWPEAGYFGYDSVHAAAGLGYGGKPFNWITMPDQYTLSAFERLERQGRDRPGDKPVMAEIALISSHAPWTPVPTLVDWERVGDGTVFDAQAESGDPPSVVWADPDRVRAQYIASIDYTLQTLGSYMAHYGRNTLFVLLGDHQPASIVTGEGASRDVPMHIVTGNPELLKRLDGWNWHEGMIPAKDTQVYRMDEFRRKFVESFD</sequence>
<dbReference type="Pfam" id="PF00884">
    <property type="entry name" value="Sulfatase"/>
    <property type="match status" value="1"/>
</dbReference>
<keyword evidence="1" id="KW-0472">Membrane</keyword>
<gene>
    <name evidence="3" type="ORF">SAMN02982989_1205</name>
</gene>
<dbReference type="EMBL" id="FXAF01000006">
    <property type="protein sequence ID" value="SMF32914.1"/>
    <property type="molecule type" value="Genomic_DNA"/>
</dbReference>
<feature type="transmembrane region" description="Helical" evidence="1">
    <location>
        <begin position="171"/>
        <end position="187"/>
    </location>
</feature>
<feature type="transmembrane region" description="Helical" evidence="1">
    <location>
        <begin position="84"/>
        <end position="105"/>
    </location>
</feature>
<feature type="domain" description="Sulfatase N-terminal" evidence="2">
    <location>
        <begin position="244"/>
        <end position="494"/>
    </location>
</feature>
<dbReference type="SUPFAM" id="SSF53649">
    <property type="entry name" value="Alkaline phosphatase-like"/>
    <property type="match status" value="1"/>
</dbReference>
<feature type="transmembrane region" description="Helical" evidence="1">
    <location>
        <begin position="56"/>
        <end position="77"/>
    </location>
</feature>
<evidence type="ECO:0000256" key="1">
    <source>
        <dbReference type="SAM" id="Phobius"/>
    </source>
</evidence>
<organism evidence="3 4">
    <name type="scientific">Xaviernesmea oryzae</name>
    <dbReference type="NCBI Taxonomy" id="464029"/>
    <lineage>
        <taxon>Bacteria</taxon>
        <taxon>Pseudomonadati</taxon>
        <taxon>Pseudomonadota</taxon>
        <taxon>Alphaproteobacteria</taxon>
        <taxon>Hyphomicrobiales</taxon>
        <taxon>Rhizobiaceae</taxon>
        <taxon>Rhizobium/Agrobacterium group</taxon>
        <taxon>Xaviernesmea</taxon>
    </lineage>
</organism>
<dbReference type="Proteomes" id="UP000192903">
    <property type="component" value="Unassembled WGS sequence"/>
</dbReference>
<accession>A0A1X7EF86</accession>
<keyword evidence="4" id="KW-1185">Reference proteome</keyword>
<dbReference type="InterPro" id="IPR000917">
    <property type="entry name" value="Sulfatase_N"/>
</dbReference>
<evidence type="ECO:0000259" key="2">
    <source>
        <dbReference type="Pfam" id="PF00884"/>
    </source>
</evidence>
<dbReference type="InterPro" id="IPR017850">
    <property type="entry name" value="Alkaline_phosphatase_core_sf"/>
</dbReference>
<keyword evidence="1" id="KW-1133">Transmembrane helix</keyword>
<dbReference type="GO" id="GO:0016740">
    <property type="term" value="F:transferase activity"/>
    <property type="evidence" value="ECO:0007669"/>
    <property type="project" value="UniProtKB-KW"/>
</dbReference>
<dbReference type="AlphaFoldDB" id="A0A1X7EF86"/>
<reference evidence="4" key="1">
    <citation type="submission" date="2017-04" db="EMBL/GenBank/DDBJ databases">
        <authorList>
            <person name="Varghese N."/>
            <person name="Submissions S."/>
        </authorList>
    </citation>
    <scope>NUCLEOTIDE SEQUENCE [LARGE SCALE GENOMIC DNA]</scope>
    <source>
        <strain evidence="4">B4P</strain>
    </source>
</reference>
<feature type="transmembrane region" description="Helical" evidence="1">
    <location>
        <begin position="134"/>
        <end position="159"/>
    </location>
</feature>
<name>A0A1X7EF86_9HYPH</name>
<dbReference type="Gene3D" id="3.40.720.10">
    <property type="entry name" value="Alkaline Phosphatase, subunit A"/>
    <property type="match status" value="1"/>
</dbReference>